<reference evidence="2 3" key="1">
    <citation type="submission" date="2020-08" db="EMBL/GenBank/DDBJ databases">
        <title>Sequencing the genomes of 1000 actinobacteria strains.</title>
        <authorList>
            <person name="Klenk H.-P."/>
        </authorList>
    </citation>
    <scope>NUCLEOTIDE SEQUENCE [LARGE SCALE GENOMIC DNA]</scope>
    <source>
        <strain evidence="2 3">DSM 44772</strain>
    </source>
</reference>
<evidence type="ECO:0000256" key="1">
    <source>
        <dbReference type="SAM" id="MobiDB-lite"/>
    </source>
</evidence>
<dbReference type="EMBL" id="JACHMV010000001">
    <property type="protein sequence ID" value="MBB4774178.1"/>
    <property type="molecule type" value="Genomic_DNA"/>
</dbReference>
<comment type="caution">
    <text evidence="2">The sequence shown here is derived from an EMBL/GenBank/DDBJ whole genome shotgun (WGS) entry which is preliminary data.</text>
</comment>
<gene>
    <name evidence="2" type="ORF">F4557_002596</name>
</gene>
<evidence type="ECO:0000313" key="2">
    <source>
        <dbReference type="EMBL" id="MBB4774178.1"/>
    </source>
</evidence>
<evidence type="ECO:0008006" key="4">
    <source>
        <dbReference type="Google" id="ProtNLM"/>
    </source>
</evidence>
<proteinExistence type="predicted"/>
<organism evidence="2 3">
    <name type="scientific">Actinomadura livida</name>
    <dbReference type="NCBI Taxonomy" id="79909"/>
    <lineage>
        <taxon>Bacteria</taxon>
        <taxon>Bacillati</taxon>
        <taxon>Actinomycetota</taxon>
        <taxon>Actinomycetes</taxon>
        <taxon>Streptosporangiales</taxon>
        <taxon>Thermomonosporaceae</taxon>
        <taxon>Actinomadura</taxon>
    </lineage>
</organism>
<evidence type="ECO:0000313" key="3">
    <source>
        <dbReference type="Proteomes" id="UP000549343"/>
    </source>
</evidence>
<name>A0A7W7IBU6_9ACTN</name>
<dbReference type="RefSeq" id="WP_184882699.1">
    <property type="nucleotide sequence ID" value="NZ_JACHMV010000001.1"/>
</dbReference>
<dbReference type="Proteomes" id="UP000549343">
    <property type="component" value="Unassembled WGS sequence"/>
</dbReference>
<protein>
    <recommendedName>
        <fullName evidence="4">Secreted protein</fullName>
    </recommendedName>
</protein>
<feature type="compositionally biased region" description="Low complexity" evidence="1">
    <location>
        <begin position="56"/>
        <end position="87"/>
    </location>
</feature>
<accession>A0A7W7IBU6</accession>
<feature type="region of interest" description="Disordered" evidence="1">
    <location>
        <begin position="34"/>
        <end position="107"/>
    </location>
</feature>
<sequence>MRGRVGFIAVWTATTLTGMAITWAGVSGAMRGTAEATPDRAAEVPVLQGRPPVSGPSAAPTEPSGTPSPSASATSSRAEPGGSPTAAPGGGRSPYPQTSRRPDERVRTYTVKSGRVVLALSDKSARLVSATPDDGFQAKVWRQEQWLRVDLTDDVHGSAVFATWHDGAVRVQVYEY</sequence>
<dbReference type="AlphaFoldDB" id="A0A7W7IBU6"/>